<name>A0A366E9W1_9BACI</name>
<sequence>MQYVHDVWVNWFEGEENGYNVCAFHEWRNHDGIEILDQVPVLRINTELFDQIENDLIDLPKKMLELVKNCTYLRKNQERITVEYASIVTDGNNIIVFDTLGYQIPIRKSRMIPRQERLVLDLINDQKESQFTLETESEKAYHILSLPPKVMIGLTRRERHLKQLLMMVLDQLKQIKNPQEAQYWLTEWKPDDYQAIQKMTFAQAWNELYLSLVNGWSTEHELFCRKMIKGQPFFEQLWQLEKNNAEKPTYKRIL</sequence>
<dbReference type="EMBL" id="QNRI01000005">
    <property type="protein sequence ID" value="RBO98198.1"/>
    <property type="molecule type" value="Genomic_DNA"/>
</dbReference>
<accession>A0A366E9W1</accession>
<evidence type="ECO:0000313" key="1">
    <source>
        <dbReference type="EMBL" id="RBO98198.1"/>
    </source>
</evidence>
<organism evidence="1 2">
    <name type="scientific">Paraliobacillus ryukyuensis</name>
    <dbReference type="NCBI Taxonomy" id="200904"/>
    <lineage>
        <taxon>Bacteria</taxon>
        <taxon>Bacillati</taxon>
        <taxon>Bacillota</taxon>
        <taxon>Bacilli</taxon>
        <taxon>Bacillales</taxon>
        <taxon>Bacillaceae</taxon>
        <taxon>Paraliobacillus</taxon>
    </lineage>
</organism>
<dbReference type="OrthoDB" id="2960746at2"/>
<keyword evidence="2" id="KW-1185">Reference proteome</keyword>
<dbReference type="AlphaFoldDB" id="A0A366E9W1"/>
<dbReference type="InterPro" id="IPR020909">
    <property type="entry name" value="UPF0736"/>
</dbReference>
<dbReference type="Pfam" id="PF12227">
    <property type="entry name" value="DUF3603"/>
    <property type="match status" value="1"/>
</dbReference>
<protein>
    <submittedName>
        <fullName evidence="1">Uncharacterized protein DUF3603</fullName>
    </submittedName>
</protein>
<comment type="caution">
    <text evidence="1">The sequence shown here is derived from an EMBL/GenBank/DDBJ whole genome shotgun (WGS) entry which is preliminary data.</text>
</comment>
<evidence type="ECO:0000313" key="2">
    <source>
        <dbReference type="Proteomes" id="UP000252254"/>
    </source>
</evidence>
<reference evidence="1 2" key="1">
    <citation type="submission" date="2018-06" db="EMBL/GenBank/DDBJ databases">
        <title>Genomic Encyclopedia of Type Strains, Phase IV (KMG-IV): sequencing the most valuable type-strain genomes for metagenomic binning, comparative biology and taxonomic classification.</title>
        <authorList>
            <person name="Goeker M."/>
        </authorList>
    </citation>
    <scope>NUCLEOTIDE SEQUENCE [LARGE SCALE GENOMIC DNA]</scope>
    <source>
        <strain evidence="1 2">DSM 15140</strain>
    </source>
</reference>
<proteinExistence type="predicted"/>
<dbReference type="RefSeq" id="WP_079709990.1">
    <property type="nucleotide sequence ID" value="NZ_BAABQN010000005.1"/>
</dbReference>
<dbReference type="Proteomes" id="UP000252254">
    <property type="component" value="Unassembled WGS sequence"/>
</dbReference>
<gene>
    <name evidence="1" type="ORF">DES48_10548</name>
</gene>
<dbReference type="STRING" id="200904.GCA_900168775_01249"/>